<accession>A0A1G8NBK2</accession>
<organism evidence="1 2">
    <name type="scientific">Nonomuraea jiangxiensis</name>
    <dbReference type="NCBI Taxonomy" id="633440"/>
    <lineage>
        <taxon>Bacteria</taxon>
        <taxon>Bacillati</taxon>
        <taxon>Actinomycetota</taxon>
        <taxon>Actinomycetes</taxon>
        <taxon>Streptosporangiales</taxon>
        <taxon>Streptosporangiaceae</taxon>
        <taxon>Nonomuraea</taxon>
    </lineage>
</organism>
<evidence type="ECO:0000313" key="1">
    <source>
        <dbReference type="EMBL" id="SDI76900.1"/>
    </source>
</evidence>
<dbReference type="EMBL" id="FNDJ01000007">
    <property type="protein sequence ID" value="SDI76900.1"/>
    <property type="molecule type" value="Genomic_DNA"/>
</dbReference>
<keyword evidence="2" id="KW-1185">Reference proteome</keyword>
<gene>
    <name evidence="1" type="ORF">SAMN05421869_10758</name>
</gene>
<dbReference type="AlphaFoldDB" id="A0A1G8NBK2"/>
<dbReference type="STRING" id="633440.SAMN05421869_10758"/>
<dbReference type="Proteomes" id="UP000199202">
    <property type="component" value="Unassembled WGS sequence"/>
</dbReference>
<sequence>MAPLTQIAKALGAEVAGVCGTGDVGSSGRSGRPTSVEHAKGEFPRGAHAYDLILDKVAEPLSRGVRARMCSTAGGEPSLLLLAKLDISG</sequence>
<proteinExistence type="predicted"/>
<protein>
    <submittedName>
        <fullName evidence="1">Uncharacterized protein</fullName>
    </submittedName>
</protein>
<reference evidence="1 2" key="1">
    <citation type="submission" date="2016-10" db="EMBL/GenBank/DDBJ databases">
        <authorList>
            <person name="de Groot N.N."/>
        </authorList>
    </citation>
    <scope>NUCLEOTIDE SEQUENCE [LARGE SCALE GENOMIC DNA]</scope>
    <source>
        <strain evidence="1 2">CGMCC 4.6533</strain>
    </source>
</reference>
<name>A0A1G8NBK2_9ACTN</name>
<evidence type="ECO:0000313" key="2">
    <source>
        <dbReference type="Proteomes" id="UP000199202"/>
    </source>
</evidence>